<evidence type="ECO:0000256" key="6">
    <source>
        <dbReference type="ARBA" id="ARBA00022679"/>
    </source>
</evidence>
<dbReference type="NCBIfam" id="NF004163">
    <property type="entry name" value="PRK05627.1-6"/>
    <property type="match status" value="1"/>
</dbReference>
<evidence type="ECO:0000256" key="14">
    <source>
        <dbReference type="ARBA" id="ARBA00049494"/>
    </source>
</evidence>
<accession>A0A077NX30</accession>
<dbReference type="GO" id="GO:0008531">
    <property type="term" value="F:riboflavin kinase activity"/>
    <property type="evidence" value="ECO:0007669"/>
    <property type="project" value="UniProtKB-UniRule"/>
</dbReference>
<keyword evidence="5 15" id="KW-0288">FMN</keyword>
<dbReference type="SUPFAM" id="SSF82114">
    <property type="entry name" value="Riboflavin kinase-like"/>
    <property type="match status" value="1"/>
</dbReference>
<dbReference type="InterPro" id="IPR015864">
    <property type="entry name" value="FAD_synthase"/>
</dbReference>
<comment type="pathway">
    <text evidence="3 15">Cofactor biosynthesis; FMN biosynthesis; FMN from riboflavin (ATP route): step 1/1.</text>
</comment>
<dbReference type="InterPro" id="IPR023468">
    <property type="entry name" value="Riboflavin_kinase"/>
</dbReference>
<dbReference type="SMART" id="SM00904">
    <property type="entry name" value="Flavokinase"/>
    <property type="match status" value="1"/>
</dbReference>
<evidence type="ECO:0000256" key="1">
    <source>
        <dbReference type="ARBA" id="ARBA00002121"/>
    </source>
</evidence>
<dbReference type="RefSeq" id="WP_038258020.1">
    <property type="nucleotide sequence ID" value="NZ_CAWLUU010000209.1"/>
</dbReference>
<dbReference type="NCBIfam" id="TIGR00083">
    <property type="entry name" value="ribF"/>
    <property type="match status" value="1"/>
</dbReference>
<keyword evidence="10 15" id="KW-0274">FAD</keyword>
<dbReference type="Pfam" id="PF06574">
    <property type="entry name" value="FAD_syn"/>
    <property type="match status" value="1"/>
</dbReference>
<dbReference type="HOGENOM" id="CLU_048437_0_1_6"/>
<protein>
    <recommendedName>
        <fullName evidence="15">Riboflavin biosynthesis protein</fullName>
    </recommendedName>
    <domain>
        <recommendedName>
            <fullName evidence="15">Riboflavin kinase</fullName>
            <ecNumber evidence="15">2.7.1.26</ecNumber>
        </recommendedName>
        <alternativeName>
            <fullName evidence="15">Flavokinase</fullName>
        </alternativeName>
    </domain>
    <domain>
        <recommendedName>
            <fullName evidence="15">FMN adenylyltransferase</fullName>
            <ecNumber evidence="15">2.7.7.2</ecNumber>
        </recommendedName>
        <alternativeName>
            <fullName evidence="15">FAD pyrophosphorylase</fullName>
        </alternativeName>
        <alternativeName>
            <fullName evidence="15">FAD synthase</fullName>
        </alternativeName>
    </domain>
</protein>
<keyword evidence="12" id="KW-0511">Multifunctional enzyme</keyword>
<comment type="pathway">
    <text evidence="2 15">Cofactor biosynthesis; FAD biosynthesis; FAD from FMN: step 1/1.</text>
</comment>
<evidence type="ECO:0000256" key="8">
    <source>
        <dbReference type="ARBA" id="ARBA00022741"/>
    </source>
</evidence>
<dbReference type="InterPro" id="IPR014729">
    <property type="entry name" value="Rossmann-like_a/b/a_fold"/>
</dbReference>
<dbReference type="PANTHER" id="PTHR22749">
    <property type="entry name" value="RIBOFLAVIN KINASE/FMN ADENYLYLTRANSFERASE"/>
    <property type="match status" value="1"/>
</dbReference>
<dbReference type="UniPathway" id="UPA00277">
    <property type="reaction ID" value="UER00407"/>
</dbReference>
<dbReference type="InterPro" id="IPR023465">
    <property type="entry name" value="Riboflavin_kinase_dom_sf"/>
</dbReference>
<dbReference type="Gene3D" id="3.40.50.620">
    <property type="entry name" value="HUPs"/>
    <property type="match status" value="1"/>
</dbReference>
<evidence type="ECO:0000256" key="2">
    <source>
        <dbReference type="ARBA" id="ARBA00004726"/>
    </source>
</evidence>
<dbReference type="EC" id="2.7.1.26" evidence="15"/>
<dbReference type="FunFam" id="2.40.30.30:FF:000001">
    <property type="entry name" value="Riboflavin biosynthesis protein"/>
    <property type="match status" value="1"/>
</dbReference>
<gene>
    <name evidence="17" type="primary">ribF</name>
    <name evidence="17" type="ORF">XBO1_2390035</name>
</gene>
<keyword evidence="11 15" id="KW-0067">ATP-binding</keyword>
<dbReference type="EC" id="2.7.7.2" evidence="15"/>
<dbReference type="AlphaFoldDB" id="A0A077NX30"/>
<evidence type="ECO:0000256" key="10">
    <source>
        <dbReference type="ARBA" id="ARBA00022827"/>
    </source>
</evidence>
<dbReference type="GO" id="GO:0006747">
    <property type="term" value="P:FAD biosynthetic process"/>
    <property type="evidence" value="ECO:0007669"/>
    <property type="project" value="UniProtKB-UniRule"/>
</dbReference>
<dbReference type="NCBIfam" id="NF004160">
    <property type="entry name" value="PRK05627.1-3"/>
    <property type="match status" value="1"/>
</dbReference>
<comment type="catalytic activity">
    <reaction evidence="13 15">
        <text>riboflavin + ATP = FMN + ADP + H(+)</text>
        <dbReference type="Rhea" id="RHEA:14357"/>
        <dbReference type="ChEBI" id="CHEBI:15378"/>
        <dbReference type="ChEBI" id="CHEBI:30616"/>
        <dbReference type="ChEBI" id="CHEBI:57986"/>
        <dbReference type="ChEBI" id="CHEBI:58210"/>
        <dbReference type="ChEBI" id="CHEBI:456216"/>
        <dbReference type="EC" id="2.7.1.26"/>
    </reaction>
</comment>
<keyword evidence="6 15" id="KW-0808">Transferase</keyword>
<dbReference type="PIRSF" id="PIRSF004491">
    <property type="entry name" value="FAD_Synth"/>
    <property type="match status" value="1"/>
</dbReference>
<dbReference type="FunFam" id="3.40.50.620:FF:000021">
    <property type="entry name" value="Riboflavin biosynthesis protein"/>
    <property type="match status" value="1"/>
</dbReference>
<comment type="caution">
    <text evidence="17">The sequence shown here is derived from an EMBL/GenBank/DDBJ whole genome shotgun (WGS) entry which is preliminary data.</text>
</comment>
<evidence type="ECO:0000256" key="9">
    <source>
        <dbReference type="ARBA" id="ARBA00022777"/>
    </source>
</evidence>
<evidence type="ECO:0000256" key="7">
    <source>
        <dbReference type="ARBA" id="ARBA00022695"/>
    </source>
</evidence>
<dbReference type="PANTHER" id="PTHR22749:SF6">
    <property type="entry name" value="RIBOFLAVIN KINASE"/>
    <property type="match status" value="1"/>
</dbReference>
<evidence type="ECO:0000256" key="15">
    <source>
        <dbReference type="PIRNR" id="PIRNR004491"/>
    </source>
</evidence>
<dbReference type="Proteomes" id="UP000028483">
    <property type="component" value="Unassembled WGS sequence"/>
</dbReference>
<dbReference type="NCBIfam" id="NF004159">
    <property type="entry name" value="PRK05627.1-2"/>
    <property type="match status" value="1"/>
</dbReference>
<organism evidence="17">
    <name type="scientific">Xenorhabdus bovienii str. oregonense</name>
    <dbReference type="NCBI Taxonomy" id="1398202"/>
    <lineage>
        <taxon>Bacteria</taxon>
        <taxon>Pseudomonadati</taxon>
        <taxon>Pseudomonadota</taxon>
        <taxon>Gammaproteobacteria</taxon>
        <taxon>Enterobacterales</taxon>
        <taxon>Morganellaceae</taxon>
        <taxon>Xenorhabdus</taxon>
    </lineage>
</organism>
<dbReference type="UniPathway" id="UPA00276">
    <property type="reaction ID" value="UER00406"/>
</dbReference>
<dbReference type="GO" id="GO:0005524">
    <property type="term" value="F:ATP binding"/>
    <property type="evidence" value="ECO:0007669"/>
    <property type="project" value="UniProtKB-UniRule"/>
</dbReference>
<dbReference type="InterPro" id="IPR002606">
    <property type="entry name" value="Riboflavin_kinase_bac"/>
</dbReference>
<evidence type="ECO:0000256" key="3">
    <source>
        <dbReference type="ARBA" id="ARBA00005201"/>
    </source>
</evidence>
<feature type="domain" description="Riboflavin kinase" evidence="16">
    <location>
        <begin position="183"/>
        <end position="307"/>
    </location>
</feature>
<evidence type="ECO:0000256" key="12">
    <source>
        <dbReference type="ARBA" id="ARBA00023268"/>
    </source>
</evidence>
<dbReference type="GO" id="GO:0003919">
    <property type="term" value="F:FMN adenylyltransferase activity"/>
    <property type="evidence" value="ECO:0007669"/>
    <property type="project" value="UniProtKB-UniRule"/>
</dbReference>
<evidence type="ECO:0000313" key="17">
    <source>
        <dbReference type="EMBL" id="CDH06687.1"/>
    </source>
</evidence>
<comment type="similarity">
    <text evidence="15">Belongs to the ribF family.</text>
</comment>
<evidence type="ECO:0000256" key="11">
    <source>
        <dbReference type="ARBA" id="ARBA00022840"/>
    </source>
</evidence>
<name>A0A077NX30_XENBV</name>
<evidence type="ECO:0000259" key="16">
    <source>
        <dbReference type="SMART" id="SM00904"/>
    </source>
</evidence>
<keyword evidence="9 15" id="KW-0418">Kinase</keyword>
<comment type="catalytic activity">
    <reaction evidence="14 15">
        <text>FMN + ATP + H(+) = FAD + diphosphate</text>
        <dbReference type="Rhea" id="RHEA:17237"/>
        <dbReference type="ChEBI" id="CHEBI:15378"/>
        <dbReference type="ChEBI" id="CHEBI:30616"/>
        <dbReference type="ChEBI" id="CHEBI:33019"/>
        <dbReference type="ChEBI" id="CHEBI:57692"/>
        <dbReference type="ChEBI" id="CHEBI:58210"/>
        <dbReference type="EC" id="2.7.7.2"/>
    </reaction>
</comment>
<dbReference type="SUPFAM" id="SSF52374">
    <property type="entry name" value="Nucleotidylyl transferase"/>
    <property type="match status" value="1"/>
</dbReference>
<keyword evidence="8 15" id="KW-0547">Nucleotide-binding</keyword>
<evidence type="ECO:0000256" key="5">
    <source>
        <dbReference type="ARBA" id="ARBA00022643"/>
    </source>
</evidence>
<dbReference type="GO" id="GO:0009398">
    <property type="term" value="P:FMN biosynthetic process"/>
    <property type="evidence" value="ECO:0007669"/>
    <property type="project" value="UniProtKB-UniRule"/>
</dbReference>
<dbReference type="NCBIfam" id="NF004162">
    <property type="entry name" value="PRK05627.1-5"/>
    <property type="match status" value="1"/>
</dbReference>
<dbReference type="CDD" id="cd02064">
    <property type="entry name" value="FAD_synthetase_N"/>
    <property type="match status" value="1"/>
</dbReference>
<sequence length="314" mass="34955">MELIRGVHNIRARHHGCVLTIGNFDGVHRGHQALLKHLKEEGLRSGLPTMVMIFEPQPLEVFAADKAPARLTRLRDKIRYLSQYGVDYLLCVKFDRNFAANSPEAFVSRLLVEKLGVKFLAIGDDFRFGKNRLGDFHYLQQAGKQYGFNVASTDSFCDSGLRISSTAIRQALQDDDLALAETLLGHPYSISGRVVHGNRLGRTIGFPTANLPLKRLVAPVKGVYAVEVYGLGDKPLPGVANIGNRPTVSGLGQQLEVHLIDTQMDLYGRHIDVVLRKKLRDEQRFASLDALKQQIANDVVAARDYLLQRSESCI</sequence>
<reference evidence="17" key="1">
    <citation type="submission" date="2013-07" db="EMBL/GenBank/DDBJ databases">
        <title>Sub-species coevolution in mutualistic symbiosis.</title>
        <authorList>
            <person name="Murfin K."/>
            <person name="Klassen J."/>
            <person name="Lee M."/>
            <person name="Forst S."/>
            <person name="Stock P."/>
            <person name="Goodrich-Blair H."/>
        </authorList>
    </citation>
    <scope>NUCLEOTIDE SEQUENCE [LARGE SCALE GENOMIC DNA]</scope>
    <source>
        <strain evidence="17">Oregonense</strain>
    </source>
</reference>
<evidence type="ECO:0000256" key="13">
    <source>
        <dbReference type="ARBA" id="ARBA00047880"/>
    </source>
</evidence>
<dbReference type="EMBL" id="CBSX010000156">
    <property type="protein sequence ID" value="CDH06687.1"/>
    <property type="molecule type" value="Genomic_DNA"/>
</dbReference>
<keyword evidence="4 15" id="KW-0285">Flavoprotein</keyword>
<evidence type="ECO:0000256" key="4">
    <source>
        <dbReference type="ARBA" id="ARBA00022630"/>
    </source>
</evidence>
<dbReference type="GO" id="GO:0009231">
    <property type="term" value="P:riboflavin biosynthetic process"/>
    <property type="evidence" value="ECO:0007669"/>
    <property type="project" value="InterPro"/>
</dbReference>
<dbReference type="InterPro" id="IPR015865">
    <property type="entry name" value="Riboflavin_kinase_bac/euk"/>
</dbReference>
<comment type="function">
    <text evidence="1">Catalyzes the phosphorylation of riboflavin to FMN followed by the adenylation of FMN to FAD.</text>
</comment>
<keyword evidence="7 15" id="KW-0548">Nucleotidyltransferase</keyword>
<proteinExistence type="inferred from homology"/>
<dbReference type="Pfam" id="PF01687">
    <property type="entry name" value="Flavokinase"/>
    <property type="match status" value="1"/>
</dbReference>
<dbReference type="Gene3D" id="2.40.30.30">
    <property type="entry name" value="Riboflavin kinase-like"/>
    <property type="match status" value="1"/>
</dbReference>